<accession>A0AA87YTV4</accession>
<evidence type="ECO:0000256" key="1">
    <source>
        <dbReference type="SAM" id="Phobius"/>
    </source>
</evidence>
<protein>
    <submittedName>
        <fullName evidence="3">Uncharacterized protein</fullName>
    </submittedName>
</protein>
<keyword evidence="1" id="KW-1133">Transmembrane helix</keyword>
<reference evidence="3" key="1">
    <citation type="submission" date="2023-07" db="EMBL/GenBank/DDBJ databases">
        <title>draft genome sequence of fig (Ficus carica).</title>
        <authorList>
            <person name="Takahashi T."/>
            <person name="Nishimura K."/>
        </authorList>
    </citation>
    <scope>NUCLEOTIDE SEQUENCE</scope>
</reference>
<organism evidence="3 4">
    <name type="scientific">Ficus carica</name>
    <name type="common">Common fig</name>
    <dbReference type="NCBI Taxonomy" id="3494"/>
    <lineage>
        <taxon>Eukaryota</taxon>
        <taxon>Viridiplantae</taxon>
        <taxon>Streptophyta</taxon>
        <taxon>Embryophyta</taxon>
        <taxon>Tracheophyta</taxon>
        <taxon>Spermatophyta</taxon>
        <taxon>Magnoliopsida</taxon>
        <taxon>eudicotyledons</taxon>
        <taxon>Gunneridae</taxon>
        <taxon>Pentapetalae</taxon>
        <taxon>rosids</taxon>
        <taxon>fabids</taxon>
        <taxon>Rosales</taxon>
        <taxon>Moraceae</taxon>
        <taxon>Ficeae</taxon>
        <taxon>Ficus</taxon>
    </lineage>
</organism>
<proteinExistence type="predicted"/>
<evidence type="ECO:0000313" key="2">
    <source>
        <dbReference type="EMBL" id="GMN18790.1"/>
    </source>
</evidence>
<dbReference type="Proteomes" id="UP001187192">
    <property type="component" value="Unassembled WGS sequence"/>
</dbReference>
<dbReference type="AlphaFoldDB" id="A0AA87YTV4"/>
<dbReference type="EMBL" id="BTGU01007511">
    <property type="protein sequence ID" value="GMN18799.1"/>
    <property type="molecule type" value="Genomic_DNA"/>
</dbReference>
<feature type="transmembrane region" description="Helical" evidence="1">
    <location>
        <begin position="16"/>
        <end position="37"/>
    </location>
</feature>
<name>A0AA87YTV4_FICCA</name>
<comment type="caution">
    <text evidence="3">The sequence shown here is derived from an EMBL/GenBank/DDBJ whole genome shotgun (WGS) entry which is preliminary data.</text>
</comment>
<evidence type="ECO:0000313" key="4">
    <source>
        <dbReference type="Proteomes" id="UP001187192"/>
    </source>
</evidence>
<evidence type="ECO:0000313" key="3">
    <source>
        <dbReference type="EMBL" id="GMN18799.1"/>
    </source>
</evidence>
<keyword evidence="1" id="KW-0472">Membrane</keyword>
<sequence>MSSFSTTSNNCQAREVVLVVVPFCFFGGQLMLLELLLDGANIGLDGIGVLKLLRLRSRTLSPASIREISTSSMPRSSIP</sequence>
<gene>
    <name evidence="2" type="ORF">TIFTF001_049857</name>
    <name evidence="3" type="ORF">TIFTF001_049858</name>
</gene>
<dbReference type="EMBL" id="BTGU01007510">
    <property type="protein sequence ID" value="GMN18790.1"/>
    <property type="molecule type" value="Genomic_DNA"/>
</dbReference>
<keyword evidence="1" id="KW-0812">Transmembrane</keyword>
<keyword evidence="4" id="KW-1185">Reference proteome</keyword>